<feature type="region of interest" description="Disordered" evidence="5">
    <location>
        <begin position="236"/>
        <end position="274"/>
    </location>
</feature>
<feature type="compositionally biased region" description="Basic and acidic residues" evidence="5">
    <location>
        <begin position="257"/>
        <end position="270"/>
    </location>
</feature>
<feature type="zinc finger region" description="C3H1-type" evidence="4">
    <location>
        <begin position="73"/>
        <end position="100"/>
    </location>
</feature>
<dbReference type="Gene3D" id="6.20.400.10">
    <property type="match status" value="1"/>
</dbReference>
<dbReference type="AlphaFoldDB" id="A0A6B2L5U1"/>
<feature type="compositionally biased region" description="Basic and acidic residues" evidence="5">
    <location>
        <begin position="236"/>
        <end position="248"/>
    </location>
</feature>
<evidence type="ECO:0000256" key="1">
    <source>
        <dbReference type="ARBA" id="ARBA00022723"/>
    </source>
</evidence>
<accession>A0A6B2L5U1</accession>
<dbReference type="PANTHER" id="PTHR12681">
    <property type="entry name" value="ZINC FINGER-CONTAINING PROTEIN P48ZNF"/>
    <property type="match status" value="1"/>
</dbReference>
<keyword evidence="1 4" id="KW-0479">Metal-binding</keyword>
<dbReference type="SMART" id="SM00356">
    <property type="entry name" value="ZnF_C3H1"/>
    <property type="match status" value="2"/>
</dbReference>
<dbReference type="InterPro" id="IPR032378">
    <property type="entry name" value="ZC3H15/TMA46_C"/>
</dbReference>
<evidence type="ECO:0000259" key="6">
    <source>
        <dbReference type="PROSITE" id="PS50103"/>
    </source>
</evidence>
<evidence type="ECO:0000313" key="7">
    <source>
        <dbReference type="EMBL" id="NDV32291.1"/>
    </source>
</evidence>
<dbReference type="GO" id="GO:0005829">
    <property type="term" value="C:cytosol"/>
    <property type="evidence" value="ECO:0007669"/>
    <property type="project" value="TreeGrafter"/>
</dbReference>
<feature type="region of interest" description="Disordered" evidence="5">
    <location>
        <begin position="1"/>
        <end position="47"/>
    </location>
</feature>
<dbReference type="GO" id="GO:0002181">
    <property type="term" value="P:cytoplasmic translation"/>
    <property type="evidence" value="ECO:0007669"/>
    <property type="project" value="TreeGrafter"/>
</dbReference>
<dbReference type="PROSITE" id="PS50103">
    <property type="entry name" value="ZF_C3H1"/>
    <property type="match status" value="2"/>
</dbReference>
<dbReference type="Gene3D" id="4.10.1000.10">
    <property type="entry name" value="Zinc finger, CCCH-type"/>
    <property type="match status" value="1"/>
</dbReference>
<feature type="compositionally biased region" description="Basic and acidic residues" evidence="5">
    <location>
        <begin position="21"/>
        <end position="47"/>
    </location>
</feature>
<dbReference type="EMBL" id="GIBP01003322">
    <property type="protein sequence ID" value="NDV32291.1"/>
    <property type="molecule type" value="Transcribed_RNA"/>
</dbReference>
<dbReference type="GO" id="GO:0008270">
    <property type="term" value="F:zinc ion binding"/>
    <property type="evidence" value="ECO:0007669"/>
    <property type="project" value="UniProtKB-KW"/>
</dbReference>
<keyword evidence="3 4" id="KW-0862">Zinc</keyword>
<evidence type="ECO:0000256" key="4">
    <source>
        <dbReference type="PROSITE-ProRule" id="PRU00723"/>
    </source>
</evidence>
<dbReference type="InterPro" id="IPR000571">
    <property type="entry name" value="Znf_CCCH"/>
</dbReference>
<reference evidence="7" key="1">
    <citation type="journal article" date="2020" name="J. Eukaryot. Microbiol.">
        <title>De novo Sequencing, Assembly and Annotation of the Transcriptome for the Free-Living Testate Amoeba Arcella intermedia.</title>
        <authorList>
            <person name="Ribeiro G.M."/>
            <person name="Porfirio-Sousa A.L."/>
            <person name="Maurer-Alcala X.X."/>
            <person name="Katz L.A."/>
            <person name="Lahr D.J.G."/>
        </authorList>
    </citation>
    <scope>NUCLEOTIDE SEQUENCE</scope>
</reference>
<feature type="zinc finger region" description="C3H1-type" evidence="4">
    <location>
        <begin position="144"/>
        <end position="181"/>
    </location>
</feature>
<evidence type="ECO:0000256" key="3">
    <source>
        <dbReference type="ARBA" id="ARBA00022833"/>
    </source>
</evidence>
<proteinExistence type="predicted"/>
<feature type="domain" description="C3H1-type" evidence="6">
    <location>
        <begin position="144"/>
        <end position="181"/>
    </location>
</feature>
<feature type="compositionally biased region" description="Acidic residues" evidence="5">
    <location>
        <begin position="389"/>
        <end position="404"/>
    </location>
</feature>
<dbReference type="Pfam" id="PF16543">
    <property type="entry name" value="DFRP_C"/>
    <property type="match status" value="1"/>
</dbReference>
<feature type="domain" description="C3H1-type" evidence="6">
    <location>
        <begin position="73"/>
        <end position="100"/>
    </location>
</feature>
<keyword evidence="2 4" id="KW-0863">Zinc-finger</keyword>
<evidence type="ECO:0000256" key="5">
    <source>
        <dbReference type="SAM" id="MobiDB-lite"/>
    </source>
</evidence>
<feature type="compositionally biased region" description="Acidic residues" evidence="5">
    <location>
        <begin position="351"/>
        <end position="376"/>
    </location>
</feature>
<dbReference type="GO" id="GO:0003729">
    <property type="term" value="F:mRNA binding"/>
    <property type="evidence" value="ECO:0007669"/>
    <property type="project" value="TreeGrafter"/>
</dbReference>
<name>A0A6B2L5U1_9EUKA</name>
<organism evidence="7">
    <name type="scientific">Arcella intermedia</name>
    <dbReference type="NCBI Taxonomy" id="1963864"/>
    <lineage>
        <taxon>Eukaryota</taxon>
        <taxon>Amoebozoa</taxon>
        <taxon>Tubulinea</taxon>
        <taxon>Elardia</taxon>
        <taxon>Arcellinida</taxon>
        <taxon>Sphaerothecina</taxon>
        <taxon>Arcellidae</taxon>
        <taxon>Arcella</taxon>
    </lineage>
</organism>
<evidence type="ECO:0000256" key="2">
    <source>
        <dbReference type="ARBA" id="ARBA00022771"/>
    </source>
</evidence>
<sequence>MKNKKGKTAQKVAATYNAGGKSKEEKKKDQEREARKNSKEEKEKFEAEKAVLFKTVDPAKPKQKVQTVPPGVDPKSVLCINFKAGFCQAGEACIFSHDLNVERKTQKRDLYSDQRDLENDTMENWDTAKLQEVIAKKTAGKGGNPTAGVCNHFLKAIDEQKFGWFWECPSGEKCAYRHALPPGYELKRKTKDKVVEKSIEDILEEQRANLPSTGGTPVNAKSFFEWKEKILKQREAEEKKNKQARDAAIRSGKAKKTGREILQESGNYKDDTEEGEDLDVVQLLKLKKAEEERLDQENAEIVQKISAEVAEAERAFDKEVAALEAQGLSAAEAISKLNLRGKPQQEHNEEAEGEEEGEGEEGEGEDEGEGEEEGENVLEGVDTGLFTGDGEEELPEFSDENEET</sequence>
<feature type="region of interest" description="Disordered" evidence="5">
    <location>
        <begin position="337"/>
        <end position="404"/>
    </location>
</feature>
<protein>
    <recommendedName>
        <fullName evidence="6">C3H1-type domain-containing protein</fullName>
    </recommendedName>
</protein>
<dbReference type="PANTHER" id="PTHR12681:SF0">
    <property type="entry name" value="ZINC FINGER CCCH DOMAIN-CONTAINING PROTEIN 15"/>
    <property type="match status" value="1"/>
</dbReference>